<dbReference type="Gene3D" id="3.10.620.30">
    <property type="match status" value="1"/>
</dbReference>
<dbReference type="AlphaFoldDB" id="A0A9P8P918"/>
<dbReference type="SMART" id="SM00326">
    <property type="entry name" value="SH3"/>
    <property type="match status" value="1"/>
</dbReference>
<evidence type="ECO:0000256" key="3">
    <source>
        <dbReference type="SAM" id="MobiDB-lite"/>
    </source>
</evidence>
<dbReference type="Proteomes" id="UP000769528">
    <property type="component" value="Unassembled WGS sequence"/>
</dbReference>
<dbReference type="GO" id="GO:0110085">
    <property type="term" value="C:mitotic actomyosin contractile ring"/>
    <property type="evidence" value="ECO:0007669"/>
    <property type="project" value="TreeGrafter"/>
</dbReference>
<accession>A0A9P8P918</accession>
<protein>
    <recommendedName>
        <fullName evidence="4">SH3 domain-containing protein</fullName>
    </recommendedName>
</protein>
<feature type="compositionally biased region" description="Basic and acidic residues" evidence="3">
    <location>
        <begin position="220"/>
        <end position="232"/>
    </location>
</feature>
<reference evidence="5" key="2">
    <citation type="submission" date="2021-01" db="EMBL/GenBank/DDBJ databases">
        <authorList>
            <person name="Schikora-Tamarit M.A."/>
        </authorList>
    </citation>
    <scope>NUCLEOTIDE SEQUENCE</scope>
    <source>
        <strain evidence="5">CBS6341</strain>
    </source>
</reference>
<dbReference type="Gene3D" id="2.30.30.40">
    <property type="entry name" value="SH3 Domains"/>
    <property type="match status" value="1"/>
</dbReference>
<dbReference type="InterPro" id="IPR038765">
    <property type="entry name" value="Papain-like_cys_pep_sf"/>
</dbReference>
<dbReference type="SUPFAM" id="SSF50044">
    <property type="entry name" value="SH3-domain"/>
    <property type="match status" value="1"/>
</dbReference>
<reference evidence="5" key="1">
    <citation type="journal article" date="2021" name="Open Biol.">
        <title>Shared evolutionary footprints suggest mitochondrial oxidative damage underlies multiple complex I losses in fungi.</title>
        <authorList>
            <person name="Schikora-Tamarit M.A."/>
            <person name="Marcet-Houben M."/>
            <person name="Nosek J."/>
            <person name="Gabaldon T."/>
        </authorList>
    </citation>
    <scope>NUCLEOTIDE SEQUENCE</scope>
    <source>
        <strain evidence="5">CBS6341</strain>
    </source>
</reference>
<dbReference type="InterPro" id="IPR001452">
    <property type="entry name" value="SH3_domain"/>
</dbReference>
<proteinExistence type="predicted"/>
<evidence type="ECO:0000256" key="1">
    <source>
        <dbReference type="ARBA" id="ARBA00022443"/>
    </source>
</evidence>
<dbReference type="InterPro" id="IPR056409">
    <property type="entry name" value="Ig_CYK3_C"/>
</dbReference>
<dbReference type="GO" id="GO:0140278">
    <property type="term" value="P:mitotic division septum assembly"/>
    <property type="evidence" value="ECO:0007669"/>
    <property type="project" value="TreeGrafter"/>
</dbReference>
<dbReference type="SMART" id="SM00460">
    <property type="entry name" value="TGc"/>
    <property type="match status" value="1"/>
</dbReference>
<dbReference type="EMBL" id="JAEUBF010001392">
    <property type="protein sequence ID" value="KAH3667032.1"/>
    <property type="molecule type" value="Genomic_DNA"/>
</dbReference>
<dbReference type="InterPro" id="IPR002931">
    <property type="entry name" value="Transglutaminase-like"/>
</dbReference>
<dbReference type="PROSITE" id="PS50002">
    <property type="entry name" value="SH3"/>
    <property type="match status" value="1"/>
</dbReference>
<feature type="domain" description="SH3" evidence="4">
    <location>
        <begin position="7"/>
        <end position="68"/>
    </location>
</feature>
<gene>
    <name evidence="5" type="ORF">WICMUC_005379</name>
</gene>
<organism evidence="5 6">
    <name type="scientific">Wickerhamomyces mucosus</name>
    <dbReference type="NCBI Taxonomy" id="1378264"/>
    <lineage>
        <taxon>Eukaryota</taxon>
        <taxon>Fungi</taxon>
        <taxon>Dikarya</taxon>
        <taxon>Ascomycota</taxon>
        <taxon>Saccharomycotina</taxon>
        <taxon>Saccharomycetes</taxon>
        <taxon>Phaffomycetales</taxon>
        <taxon>Wickerhamomycetaceae</taxon>
        <taxon>Wickerhamomyces</taxon>
    </lineage>
</organism>
<evidence type="ECO:0000256" key="2">
    <source>
        <dbReference type="PROSITE-ProRule" id="PRU00192"/>
    </source>
</evidence>
<sequence>MSVSPPQLPFRVRTIYSWSGSEKGDLGFIEGDTIEVDSLGDGNWWHGRLKRNKMSGNFPSNYVEIIREILNTNNHDMNNSKNTTFLNASVSKASSVSPERISAKEIREDDLQFSFQSSRHLYSDLTKTDKYAPQNPYSSRSKQHPNEEHQIPHSHSSPAFNANHQLTKCPLSGNKTQNCSLIDSRNKPLPPTHSVPVKSKSSANLNHGNSNNLDSPYSKLHYDNSSRKDNEFRVPYDPQTLQQSSSSNSHSSNVFSYSQGSYFTSSQSSNESSHFAMSDFSATSAGSYSRHRYDEHMKNANLNTSASGNNLLVDERKVKAVNSAGGLFKRIFQNKDAPPLPSMNGLIDSEDSINSEMHQWIAVKVDMNRANSLSTKERKSREKRIRETEGYIIFEPHKQLSNFNDNEVYPTGHKIDLNTLNLNHVDAFVKTLKIQKSQVMLPEAFISNEFSMRYSSKIEYLRALFVLCIGHFRVESSLKVSDEKLKKPILNDVFYTGRTDSFGIAYIFNYLARLFGIESNLIIGSLKTPKSITRHYWNSVLLNGEWRFIDVSLANSTNQLSQEFIADYHEFGQTHESFYFLAEPLNLIYTHIPDKYEDQHIIPPIDPMVALQLPPCYPSFFKNGLKISKFSNALTRLRDSEIFEVDLKVPKDIEINATVTTPQTVSNTLSQIYWNRNTRYCKIKGYLPNNAKTGFINVYSGIKGVQKTLANVHSLSMVIPITHEGQYESLEFVTRYPALQAMSNDLYIKQPQNKNLAHGVNYMFKIIQYPSNGLDSVNQISPKFSIAIQNPSGKVIKLSKTASSAPFGVWELTTKIAEVGTWRALASADNAPSLCVFAEWTCT</sequence>
<feature type="compositionally biased region" description="Polar residues" evidence="3">
    <location>
        <begin position="173"/>
        <end position="183"/>
    </location>
</feature>
<dbReference type="Pfam" id="PF24584">
    <property type="entry name" value="Ig_CYK3_C"/>
    <property type="match status" value="1"/>
</dbReference>
<dbReference type="PANTHER" id="PTHR46333">
    <property type="entry name" value="CYTOKINESIS PROTEIN 3"/>
    <property type="match status" value="1"/>
</dbReference>
<dbReference type="SUPFAM" id="SSF54001">
    <property type="entry name" value="Cysteine proteinases"/>
    <property type="match status" value="1"/>
</dbReference>
<feature type="compositionally biased region" description="Polar residues" evidence="3">
    <location>
        <begin position="153"/>
        <end position="166"/>
    </location>
</feature>
<dbReference type="InterPro" id="IPR036028">
    <property type="entry name" value="SH3-like_dom_sf"/>
</dbReference>
<keyword evidence="1 2" id="KW-0728">SH3 domain</keyword>
<dbReference type="OrthoDB" id="6129702at2759"/>
<evidence type="ECO:0000313" key="5">
    <source>
        <dbReference type="EMBL" id="KAH3667032.1"/>
    </source>
</evidence>
<dbReference type="Pfam" id="PF07653">
    <property type="entry name" value="SH3_2"/>
    <property type="match status" value="1"/>
</dbReference>
<name>A0A9P8P918_9ASCO</name>
<dbReference type="InterPro" id="IPR052557">
    <property type="entry name" value="CAP/Cytokinesis_protein"/>
</dbReference>
<dbReference type="PANTHER" id="PTHR46333:SF2">
    <property type="entry name" value="CYTOKINESIS PROTEIN 3"/>
    <property type="match status" value="1"/>
</dbReference>
<keyword evidence="6" id="KW-1185">Reference proteome</keyword>
<evidence type="ECO:0000259" key="4">
    <source>
        <dbReference type="PROSITE" id="PS50002"/>
    </source>
</evidence>
<comment type="caution">
    <text evidence="5">The sequence shown here is derived from an EMBL/GenBank/DDBJ whole genome shotgun (WGS) entry which is preliminary data.</text>
</comment>
<feature type="compositionally biased region" description="Polar residues" evidence="3">
    <location>
        <begin position="199"/>
        <end position="215"/>
    </location>
</feature>
<feature type="region of interest" description="Disordered" evidence="3">
    <location>
        <begin position="124"/>
        <end position="232"/>
    </location>
</feature>
<evidence type="ECO:0000313" key="6">
    <source>
        <dbReference type="Proteomes" id="UP000769528"/>
    </source>
</evidence>